<dbReference type="AlphaFoldDB" id="A0A9N9RZ24"/>
<evidence type="ECO:0000256" key="8">
    <source>
        <dbReference type="ARBA" id="ARBA00023288"/>
    </source>
</evidence>
<evidence type="ECO:0000256" key="1">
    <source>
        <dbReference type="ARBA" id="ARBA00004589"/>
    </source>
</evidence>
<evidence type="ECO:0000256" key="5">
    <source>
        <dbReference type="ARBA" id="ARBA00022989"/>
    </source>
</evidence>
<evidence type="ECO:0000256" key="9">
    <source>
        <dbReference type="SAM" id="SignalP"/>
    </source>
</evidence>
<dbReference type="InterPro" id="IPR050975">
    <property type="entry name" value="Sleep_regulator"/>
</dbReference>
<organism evidence="10 11">
    <name type="scientific">Chironomus riparius</name>
    <dbReference type="NCBI Taxonomy" id="315576"/>
    <lineage>
        <taxon>Eukaryota</taxon>
        <taxon>Metazoa</taxon>
        <taxon>Ecdysozoa</taxon>
        <taxon>Arthropoda</taxon>
        <taxon>Hexapoda</taxon>
        <taxon>Insecta</taxon>
        <taxon>Pterygota</taxon>
        <taxon>Neoptera</taxon>
        <taxon>Endopterygota</taxon>
        <taxon>Diptera</taxon>
        <taxon>Nematocera</taxon>
        <taxon>Chironomoidea</taxon>
        <taxon>Chironomidae</taxon>
        <taxon>Chironominae</taxon>
        <taxon>Chironomus</taxon>
    </lineage>
</organism>
<evidence type="ECO:0000256" key="6">
    <source>
        <dbReference type="ARBA" id="ARBA00023136"/>
    </source>
</evidence>
<dbReference type="GO" id="GO:0098552">
    <property type="term" value="C:side of membrane"/>
    <property type="evidence" value="ECO:0007669"/>
    <property type="project" value="UniProtKB-KW"/>
</dbReference>
<dbReference type="PANTHER" id="PTHR33562">
    <property type="entry name" value="ATILLA, ISOFORM B-RELATED-RELATED"/>
    <property type="match status" value="1"/>
</dbReference>
<evidence type="ECO:0000256" key="7">
    <source>
        <dbReference type="ARBA" id="ARBA00023180"/>
    </source>
</evidence>
<keyword evidence="3" id="KW-0812">Transmembrane</keyword>
<reference evidence="10" key="1">
    <citation type="submission" date="2022-01" db="EMBL/GenBank/DDBJ databases">
        <authorList>
            <person name="King R."/>
        </authorList>
    </citation>
    <scope>NUCLEOTIDE SEQUENCE</scope>
</reference>
<sequence>MNKFLVPLIFLTFNILRVDSIKCYQCTSLNNTACGDPFYALNTLSECSDLGTREAILCRKLRQTVDTPNGKIVRVTRSCGYIPNTIKERDDGCFRASFTAQSSSRYCACPNDECNSSYSLHGISTIVSVIAVLICLII</sequence>
<dbReference type="OrthoDB" id="6083863at2759"/>
<dbReference type="Proteomes" id="UP001153620">
    <property type="component" value="Chromosome 2"/>
</dbReference>
<keyword evidence="5" id="KW-1133">Transmembrane helix</keyword>
<feature type="signal peptide" evidence="9">
    <location>
        <begin position="1"/>
        <end position="20"/>
    </location>
</feature>
<evidence type="ECO:0000256" key="4">
    <source>
        <dbReference type="ARBA" id="ARBA00022729"/>
    </source>
</evidence>
<comment type="subcellular location">
    <subcellularLocation>
        <location evidence="1">Membrane</location>
        <topology evidence="1">Lipid-anchor</topology>
        <topology evidence="1">GPI-anchor</topology>
    </subcellularLocation>
</comment>
<accession>A0A9N9RZ24</accession>
<protein>
    <recommendedName>
        <fullName evidence="12">Protein sleepless</fullName>
    </recommendedName>
</protein>
<dbReference type="GO" id="GO:0030431">
    <property type="term" value="P:sleep"/>
    <property type="evidence" value="ECO:0007669"/>
    <property type="project" value="InterPro"/>
</dbReference>
<keyword evidence="2" id="KW-0336">GPI-anchor</keyword>
<feature type="chain" id="PRO_5040511687" description="Protein sleepless" evidence="9">
    <location>
        <begin position="21"/>
        <end position="138"/>
    </location>
</feature>
<evidence type="ECO:0000256" key="2">
    <source>
        <dbReference type="ARBA" id="ARBA00022622"/>
    </source>
</evidence>
<dbReference type="InterPro" id="IPR031424">
    <property type="entry name" value="QVR-like"/>
</dbReference>
<gene>
    <name evidence="10" type="ORF">CHIRRI_LOCUS8920</name>
</gene>
<evidence type="ECO:0000256" key="3">
    <source>
        <dbReference type="ARBA" id="ARBA00022692"/>
    </source>
</evidence>
<dbReference type="PANTHER" id="PTHR33562:SF23">
    <property type="entry name" value="PROTEIN QUIVER"/>
    <property type="match status" value="1"/>
</dbReference>
<keyword evidence="6" id="KW-0472">Membrane</keyword>
<keyword evidence="11" id="KW-1185">Reference proteome</keyword>
<evidence type="ECO:0000313" key="10">
    <source>
        <dbReference type="EMBL" id="CAG9806055.1"/>
    </source>
</evidence>
<name>A0A9N9RZ24_9DIPT</name>
<dbReference type="Pfam" id="PF17064">
    <property type="entry name" value="QVR"/>
    <property type="match status" value="1"/>
</dbReference>
<evidence type="ECO:0000313" key="11">
    <source>
        <dbReference type="Proteomes" id="UP001153620"/>
    </source>
</evidence>
<dbReference type="EMBL" id="OU895878">
    <property type="protein sequence ID" value="CAG9806055.1"/>
    <property type="molecule type" value="Genomic_DNA"/>
</dbReference>
<evidence type="ECO:0008006" key="12">
    <source>
        <dbReference type="Google" id="ProtNLM"/>
    </source>
</evidence>
<proteinExistence type="predicted"/>
<keyword evidence="4 9" id="KW-0732">Signal</keyword>
<keyword evidence="8" id="KW-0449">Lipoprotein</keyword>
<keyword evidence="7" id="KW-0325">Glycoprotein</keyword>
<dbReference type="GO" id="GO:0032222">
    <property type="term" value="P:regulation of synaptic transmission, cholinergic"/>
    <property type="evidence" value="ECO:0007669"/>
    <property type="project" value="InterPro"/>
</dbReference>
<reference evidence="10" key="2">
    <citation type="submission" date="2022-10" db="EMBL/GenBank/DDBJ databases">
        <authorList>
            <consortium name="ENA_rothamsted_submissions"/>
            <consortium name="culmorum"/>
            <person name="King R."/>
        </authorList>
    </citation>
    <scope>NUCLEOTIDE SEQUENCE</scope>
</reference>